<gene>
    <name evidence="1" type="ORF">B0T24DRAFT_208304</name>
</gene>
<reference evidence="1" key="1">
    <citation type="journal article" date="2023" name="Mol. Phylogenet. Evol.">
        <title>Genome-scale phylogeny and comparative genomics of the fungal order Sordariales.</title>
        <authorList>
            <person name="Hensen N."/>
            <person name="Bonometti L."/>
            <person name="Westerberg I."/>
            <person name="Brannstrom I.O."/>
            <person name="Guillou S."/>
            <person name="Cros-Aarteil S."/>
            <person name="Calhoun S."/>
            <person name="Haridas S."/>
            <person name="Kuo A."/>
            <person name="Mondo S."/>
            <person name="Pangilinan J."/>
            <person name="Riley R."/>
            <person name="LaButti K."/>
            <person name="Andreopoulos B."/>
            <person name="Lipzen A."/>
            <person name="Chen C."/>
            <person name="Yan M."/>
            <person name="Daum C."/>
            <person name="Ng V."/>
            <person name="Clum A."/>
            <person name="Steindorff A."/>
            <person name="Ohm R.A."/>
            <person name="Martin F."/>
            <person name="Silar P."/>
            <person name="Natvig D.O."/>
            <person name="Lalanne C."/>
            <person name="Gautier V."/>
            <person name="Ament-Velasquez S.L."/>
            <person name="Kruys A."/>
            <person name="Hutchinson M.I."/>
            <person name="Powell A.J."/>
            <person name="Barry K."/>
            <person name="Miller A.N."/>
            <person name="Grigoriev I.V."/>
            <person name="Debuchy R."/>
            <person name="Gladieux P."/>
            <person name="Hiltunen Thoren M."/>
            <person name="Johannesson H."/>
        </authorList>
    </citation>
    <scope>NUCLEOTIDE SEQUENCE</scope>
    <source>
        <strain evidence="1">CBS 958.72</strain>
    </source>
</reference>
<proteinExistence type="predicted"/>
<dbReference type="AlphaFoldDB" id="A0AAE0NA55"/>
<keyword evidence="2" id="KW-1185">Reference proteome</keyword>
<dbReference type="Proteomes" id="UP001287356">
    <property type="component" value="Unassembled WGS sequence"/>
</dbReference>
<organism evidence="1 2">
    <name type="scientific">Lasiosphaeria ovina</name>
    <dbReference type="NCBI Taxonomy" id="92902"/>
    <lineage>
        <taxon>Eukaryota</taxon>
        <taxon>Fungi</taxon>
        <taxon>Dikarya</taxon>
        <taxon>Ascomycota</taxon>
        <taxon>Pezizomycotina</taxon>
        <taxon>Sordariomycetes</taxon>
        <taxon>Sordariomycetidae</taxon>
        <taxon>Sordariales</taxon>
        <taxon>Lasiosphaeriaceae</taxon>
        <taxon>Lasiosphaeria</taxon>
    </lineage>
</organism>
<reference evidence="1" key="2">
    <citation type="submission" date="2023-06" db="EMBL/GenBank/DDBJ databases">
        <authorList>
            <consortium name="Lawrence Berkeley National Laboratory"/>
            <person name="Haridas S."/>
            <person name="Hensen N."/>
            <person name="Bonometti L."/>
            <person name="Westerberg I."/>
            <person name="Brannstrom I.O."/>
            <person name="Guillou S."/>
            <person name="Cros-Aarteil S."/>
            <person name="Calhoun S."/>
            <person name="Kuo A."/>
            <person name="Mondo S."/>
            <person name="Pangilinan J."/>
            <person name="Riley R."/>
            <person name="Labutti K."/>
            <person name="Andreopoulos B."/>
            <person name="Lipzen A."/>
            <person name="Chen C."/>
            <person name="Yanf M."/>
            <person name="Daum C."/>
            <person name="Ng V."/>
            <person name="Clum A."/>
            <person name="Steindorff A."/>
            <person name="Ohm R."/>
            <person name="Martin F."/>
            <person name="Silar P."/>
            <person name="Natvig D."/>
            <person name="Lalanne C."/>
            <person name="Gautier V."/>
            <person name="Ament-Velasquez S.L."/>
            <person name="Kruys A."/>
            <person name="Hutchinson M.I."/>
            <person name="Powell A.J."/>
            <person name="Barry K."/>
            <person name="Miller A.N."/>
            <person name="Grigoriev I.V."/>
            <person name="Debuchy R."/>
            <person name="Gladieux P."/>
            <person name="Thoren M.H."/>
            <person name="Johannesson H."/>
        </authorList>
    </citation>
    <scope>NUCLEOTIDE SEQUENCE</scope>
    <source>
        <strain evidence="1">CBS 958.72</strain>
    </source>
</reference>
<accession>A0AAE0NA55</accession>
<sequence>MVSFTRACLGVLGLPSKGLGLQLGILPARLALVDWAHPPPRITSSSSALWISFLVRSTNKPRPPWFTSVSINSINYTCALFSVVGRTQYSLLWGTGPCLSRAAAPHRIPSLPAAQDSLSPNCLPASLPHLDLTTPVIVNYTPVSIAPTH</sequence>
<comment type="caution">
    <text evidence="1">The sequence shown here is derived from an EMBL/GenBank/DDBJ whole genome shotgun (WGS) entry which is preliminary data.</text>
</comment>
<dbReference type="EMBL" id="JAULSN010000003">
    <property type="protein sequence ID" value="KAK3375870.1"/>
    <property type="molecule type" value="Genomic_DNA"/>
</dbReference>
<protein>
    <submittedName>
        <fullName evidence="1">Uncharacterized protein</fullName>
    </submittedName>
</protein>
<evidence type="ECO:0000313" key="2">
    <source>
        <dbReference type="Proteomes" id="UP001287356"/>
    </source>
</evidence>
<name>A0AAE0NA55_9PEZI</name>
<evidence type="ECO:0000313" key="1">
    <source>
        <dbReference type="EMBL" id="KAK3375870.1"/>
    </source>
</evidence>